<keyword evidence="5" id="KW-1185">Reference proteome</keyword>
<evidence type="ECO:0000259" key="3">
    <source>
        <dbReference type="Pfam" id="PF00291"/>
    </source>
</evidence>
<dbReference type="RefSeq" id="WP_092919200.1">
    <property type="nucleotide sequence ID" value="NZ_FOZN01000004.1"/>
</dbReference>
<feature type="domain" description="Tryptophan synthase beta chain-like PALP" evidence="3">
    <location>
        <begin position="32"/>
        <end position="361"/>
    </location>
</feature>
<dbReference type="EMBL" id="FOZN01000004">
    <property type="protein sequence ID" value="SFS18005.1"/>
    <property type="molecule type" value="Genomic_DNA"/>
</dbReference>
<proteinExistence type="predicted"/>
<dbReference type="NCBIfam" id="NF006058">
    <property type="entry name" value="PRK08206.1"/>
    <property type="match status" value="1"/>
</dbReference>
<dbReference type="InterPro" id="IPR001926">
    <property type="entry name" value="TrpB-like_PALP"/>
</dbReference>
<dbReference type="Gene3D" id="3.40.50.1100">
    <property type="match status" value="2"/>
</dbReference>
<dbReference type="PANTHER" id="PTHR42937">
    <property type="match status" value="1"/>
</dbReference>
<dbReference type="Pfam" id="PF00291">
    <property type="entry name" value="PALP"/>
    <property type="match status" value="1"/>
</dbReference>
<evidence type="ECO:0000313" key="5">
    <source>
        <dbReference type="Proteomes" id="UP000198506"/>
    </source>
</evidence>
<gene>
    <name evidence="4" type="ORF">SAMN04487783_2480</name>
</gene>
<dbReference type="AlphaFoldDB" id="A0AA94HP59"/>
<comment type="cofactor">
    <cofactor evidence="1">
        <name>pyridoxal 5'-phosphate</name>
        <dbReference type="ChEBI" id="CHEBI:597326"/>
    </cofactor>
</comment>
<evidence type="ECO:0000256" key="2">
    <source>
        <dbReference type="ARBA" id="ARBA00022898"/>
    </source>
</evidence>
<sequence length="376" mass="39082">MTTTTRVYRNAAARDWRCDAVTGIADFHATLPGYAPTPLVELPALADELGIARVFVKDESSRMGLPAFKLLGVSYAIVRALTEHLSPGAAPLSLDELRERLHGSGLTLVAATDGNHGRAVAHMARLVGIRSAVFVPATVTSTAQHAIESEGAVVHVLELPYDEVVVAAAEAVHADPAMLHIQDTAWPGFHEVPQWIVDGYDTLGAEIDRQLGDAGAARLDLVAVPVGVGSLAQAVVRHYRAAAADVAAPTVLSVEPELAPSLIGSLESGRPVSVETGATIMLGMNCGTISEIAWPVLRDGVDAAVTVSEDDTARAVHDLQRLGVDAGPCGASTLAGLRALQTAAAQDPAAALPQDAVVVLLSTEGSAANPLPDRYR</sequence>
<comment type="caution">
    <text evidence="4">The sequence shown here is derived from an EMBL/GenBank/DDBJ whole genome shotgun (WGS) entry which is preliminary data.</text>
</comment>
<protein>
    <submittedName>
        <fullName evidence="4">Diaminopropionate ammonia-lyase</fullName>
    </submittedName>
</protein>
<evidence type="ECO:0000256" key="1">
    <source>
        <dbReference type="ARBA" id="ARBA00001933"/>
    </source>
</evidence>
<dbReference type="GO" id="GO:1901605">
    <property type="term" value="P:alpha-amino acid metabolic process"/>
    <property type="evidence" value="ECO:0007669"/>
    <property type="project" value="UniProtKB-ARBA"/>
</dbReference>
<dbReference type="Proteomes" id="UP000198506">
    <property type="component" value="Unassembled WGS sequence"/>
</dbReference>
<reference evidence="4 5" key="1">
    <citation type="submission" date="2016-10" db="EMBL/GenBank/DDBJ databases">
        <authorList>
            <person name="Varghese N."/>
            <person name="Submissions S."/>
        </authorList>
    </citation>
    <scope>NUCLEOTIDE SEQUENCE [LARGE SCALE GENOMIC DNA]</scope>
    <source>
        <strain evidence="4 5">IAM 15147</strain>
    </source>
</reference>
<evidence type="ECO:0000313" key="4">
    <source>
        <dbReference type="EMBL" id="SFS18005.1"/>
    </source>
</evidence>
<dbReference type="PANTHER" id="PTHR42937:SF1">
    <property type="entry name" value="DIAMINOPROPIONATE AMMONIA-LYASE"/>
    <property type="match status" value="1"/>
</dbReference>
<dbReference type="SUPFAM" id="SSF53686">
    <property type="entry name" value="Tryptophan synthase beta subunit-like PLP-dependent enzymes"/>
    <property type="match status" value="1"/>
</dbReference>
<accession>A0AA94HP59</accession>
<name>A0AA94HP59_9MICO</name>
<keyword evidence="2" id="KW-0663">Pyridoxal phosphate</keyword>
<dbReference type="InterPro" id="IPR036052">
    <property type="entry name" value="TrpB-like_PALP_sf"/>
</dbReference>
<organism evidence="4 5">
    <name type="scientific">Agrococcus baldri</name>
    <dbReference type="NCBI Taxonomy" id="153730"/>
    <lineage>
        <taxon>Bacteria</taxon>
        <taxon>Bacillati</taxon>
        <taxon>Actinomycetota</taxon>
        <taxon>Actinomycetes</taxon>
        <taxon>Micrococcales</taxon>
        <taxon>Microbacteriaceae</taxon>
        <taxon>Agrococcus</taxon>
    </lineage>
</organism>